<sequence>MWLQSQARNYTELTLGIPVRLAVSVGTWIKRVAMVKSLFVPIADISTMLIYKLQGMYGKRQ</sequence>
<name>A0A6J4M4C6_9CYAN</name>
<gene>
    <name evidence="1" type="ORF">AVDCRST_MAG84-2804</name>
</gene>
<organism evidence="1">
    <name type="scientific">uncultured Microcoleus sp</name>
    <dbReference type="NCBI Taxonomy" id="259945"/>
    <lineage>
        <taxon>Bacteria</taxon>
        <taxon>Bacillati</taxon>
        <taxon>Cyanobacteriota</taxon>
        <taxon>Cyanophyceae</taxon>
        <taxon>Oscillatoriophycideae</taxon>
        <taxon>Oscillatoriales</taxon>
        <taxon>Microcoleaceae</taxon>
        <taxon>Microcoleus</taxon>
        <taxon>environmental samples</taxon>
    </lineage>
</organism>
<accession>A0A6J4M4C6</accession>
<dbReference type="EMBL" id="CADCTZ010000516">
    <property type="protein sequence ID" value="CAA9349803.1"/>
    <property type="molecule type" value="Genomic_DNA"/>
</dbReference>
<reference evidence="1" key="1">
    <citation type="submission" date="2020-02" db="EMBL/GenBank/DDBJ databases">
        <authorList>
            <person name="Meier V. D."/>
        </authorList>
    </citation>
    <scope>NUCLEOTIDE SEQUENCE</scope>
    <source>
        <strain evidence="1">AVDCRST_MAG84</strain>
    </source>
</reference>
<dbReference type="AlphaFoldDB" id="A0A6J4M4C6"/>
<evidence type="ECO:0000313" key="1">
    <source>
        <dbReference type="EMBL" id="CAA9349803.1"/>
    </source>
</evidence>
<protein>
    <submittedName>
        <fullName evidence="1">Uncharacterized protein</fullName>
    </submittedName>
</protein>
<proteinExistence type="predicted"/>